<evidence type="ECO:0000313" key="2">
    <source>
        <dbReference type="Proteomes" id="UP001162131"/>
    </source>
</evidence>
<keyword evidence="2" id="KW-1185">Reference proteome</keyword>
<proteinExistence type="predicted"/>
<name>A0AAU9IIN1_9CILI</name>
<protein>
    <submittedName>
        <fullName evidence="1">Uncharacterized protein</fullName>
    </submittedName>
</protein>
<reference evidence="1" key="1">
    <citation type="submission" date="2021-09" db="EMBL/GenBank/DDBJ databases">
        <authorList>
            <consortium name="AG Swart"/>
            <person name="Singh M."/>
            <person name="Singh A."/>
            <person name="Seah K."/>
            <person name="Emmerich C."/>
        </authorList>
    </citation>
    <scope>NUCLEOTIDE SEQUENCE</scope>
    <source>
        <strain evidence="1">ATCC30299</strain>
    </source>
</reference>
<accession>A0AAU9IIN1</accession>
<dbReference type="AlphaFoldDB" id="A0AAU9IIN1"/>
<organism evidence="1 2">
    <name type="scientific">Blepharisma stoltei</name>
    <dbReference type="NCBI Taxonomy" id="1481888"/>
    <lineage>
        <taxon>Eukaryota</taxon>
        <taxon>Sar</taxon>
        <taxon>Alveolata</taxon>
        <taxon>Ciliophora</taxon>
        <taxon>Postciliodesmatophora</taxon>
        <taxon>Heterotrichea</taxon>
        <taxon>Heterotrichida</taxon>
        <taxon>Blepharismidae</taxon>
        <taxon>Blepharisma</taxon>
    </lineage>
</organism>
<dbReference type="EMBL" id="CAJZBQ010000011">
    <property type="protein sequence ID" value="CAG9313938.1"/>
    <property type="molecule type" value="Genomic_DNA"/>
</dbReference>
<dbReference type="Proteomes" id="UP001162131">
    <property type="component" value="Unassembled WGS sequence"/>
</dbReference>
<comment type="caution">
    <text evidence="1">The sequence shown here is derived from an EMBL/GenBank/DDBJ whole genome shotgun (WGS) entry which is preliminary data.</text>
</comment>
<sequence length="72" mass="8417">MEGVKLVWHDPNIFGPENSCYIVNNLSPAQYKLLEMFPKLSDSYQHLLKNESLLPLGLMDKNLFNRLIIFHQ</sequence>
<gene>
    <name evidence="1" type="ORF">BSTOLATCC_MIC9739</name>
</gene>
<evidence type="ECO:0000313" key="1">
    <source>
        <dbReference type="EMBL" id="CAG9313938.1"/>
    </source>
</evidence>